<evidence type="ECO:0000313" key="2">
    <source>
        <dbReference type="EMBL" id="TOZ05607.1"/>
    </source>
</evidence>
<comment type="caution">
    <text evidence="2">The sequence shown here is derived from an EMBL/GenBank/DDBJ whole genome shotgun (WGS) entry which is preliminary data.</text>
</comment>
<evidence type="ECO:0000313" key="3">
    <source>
        <dbReference type="Proteomes" id="UP000785759"/>
    </source>
</evidence>
<dbReference type="EMBL" id="QFDK01000002">
    <property type="protein sequence ID" value="TOZ05607.1"/>
    <property type="molecule type" value="Genomic_DNA"/>
</dbReference>
<accession>A0AAJ5FJH5</accession>
<gene>
    <name evidence="2" type="ORF">DIS17_02835</name>
</gene>
<proteinExistence type="predicted"/>
<feature type="region of interest" description="Disordered" evidence="1">
    <location>
        <begin position="1"/>
        <end position="42"/>
    </location>
</feature>
<protein>
    <submittedName>
        <fullName evidence="2">Uncharacterized protein</fullName>
    </submittedName>
</protein>
<sequence>MLGATSSGCVNAASKQQGSSASTTSQSSTIKSSSTSSSSSVSSQELPVGKILSVEDVNPNIAYRVADKQATFYWSLKGYGKKSDIASDNATAQGLNFGAFKKYVTTKGIYYHMVSYNSGGFEKEKGWQRVTNYADDSNFGYINANNVRRFYTVTSKWTYQQKKPYYVANPYSHRIWNQPVYTVRYTFVSHVFDRLATTQLYATKELIKHTGAHYVYLETAGGKKLGWVYKSPKVLIAGKYRDPGKQLLHLKSGEKKAKHVQSVKSTKSRVGVNDSLAMPQRAYVVKNKQKQVKRVLVLGMDNRPTKIYFKNGHAIKEINYTYRRKIWKVTTNKKKLRTHFTARHTYITSAETRTNFYSSKSKKLARVMTIGDDGIATTTIYRSGHIVFKTSPFKEIITYPYANFK</sequence>
<feature type="compositionally biased region" description="Low complexity" evidence="1">
    <location>
        <begin position="14"/>
        <end position="42"/>
    </location>
</feature>
<dbReference type="AlphaFoldDB" id="A0AAJ5FJH5"/>
<evidence type="ECO:0000256" key="1">
    <source>
        <dbReference type="SAM" id="MobiDB-lite"/>
    </source>
</evidence>
<dbReference type="Proteomes" id="UP000785759">
    <property type="component" value="Unassembled WGS sequence"/>
</dbReference>
<name>A0AAJ5FJH5_LEVBR</name>
<reference evidence="2" key="1">
    <citation type="submission" date="2018-05" db="EMBL/GenBank/DDBJ databases">
        <title>Genome Comparison of Lactic Acid Bacteria Isolated from non-Wheat Sourdough.</title>
        <authorList>
            <person name="Rice T."/>
            <person name="Axel C."/>
            <person name="Lynch K.M."/>
            <person name="Benz C."/>
            <person name="Arendt E.K."/>
            <person name="Coffey A."/>
        </authorList>
    </citation>
    <scope>NUCLEOTIDE SEQUENCE</scope>
    <source>
        <strain evidence="2">TR055</strain>
    </source>
</reference>
<dbReference type="RefSeq" id="WP_110139324.1">
    <property type="nucleotide sequence ID" value="NZ_QMCB01000006.1"/>
</dbReference>
<organism evidence="2 3">
    <name type="scientific">Levilactobacillus brevis</name>
    <name type="common">Lactobacillus brevis</name>
    <dbReference type="NCBI Taxonomy" id="1580"/>
    <lineage>
        <taxon>Bacteria</taxon>
        <taxon>Bacillati</taxon>
        <taxon>Bacillota</taxon>
        <taxon>Bacilli</taxon>
        <taxon>Lactobacillales</taxon>
        <taxon>Lactobacillaceae</taxon>
        <taxon>Levilactobacillus</taxon>
    </lineage>
</organism>